<dbReference type="PANTHER" id="PTHR42795:SF1">
    <property type="entry name" value="ALANINE DEHYDROGENASE"/>
    <property type="match status" value="1"/>
</dbReference>
<feature type="domain" description="Alanine dehydrogenase/pyridine nucleotide transhydrogenase NAD(H)-binding" evidence="2">
    <location>
        <begin position="142"/>
        <end position="266"/>
    </location>
</feature>
<dbReference type="EMBL" id="JAEEGA010000021">
    <property type="protein sequence ID" value="MBP1043979.1"/>
    <property type="molecule type" value="Genomic_DNA"/>
</dbReference>
<name>A0A940SXD0_9ENTE</name>
<organism evidence="4 5">
    <name type="scientific">Vagococcus allomyrinae</name>
    <dbReference type="NCBI Taxonomy" id="2794353"/>
    <lineage>
        <taxon>Bacteria</taxon>
        <taxon>Bacillati</taxon>
        <taxon>Bacillota</taxon>
        <taxon>Bacilli</taxon>
        <taxon>Lactobacillales</taxon>
        <taxon>Enterococcaceae</taxon>
        <taxon>Vagococcus</taxon>
    </lineage>
</organism>
<evidence type="ECO:0000313" key="5">
    <source>
        <dbReference type="Proteomes" id="UP000674938"/>
    </source>
</evidence>
<dbReference type="InterPro" id="IPR007698">
    <property type="entry name" value="AlaDH/PNT_NAD(H)-bd"/>
</dbReference>
<reference evidence="4" key="1">
    <citation type="submission" date="2020-12" db="EMBL/GenBank/DDBJ databases">
        <title>Vagococcus allomyrinae sp. nov. and Enterococcus lavae sp. nov., isolated from the larvae of Allomyrina dichotoma.</title>
        <authorList>
            <person name="Lee S.D."/>
        </authorList>
    </citation>
    <scope>NUCLEOTIDE SEQUENCE</scope>
    <source>
        <strain evidence="4">BWB3-3</strain>
    </source>
</reference>
<protein>
    <submittedName>
        <fullName evidence="4">N(5)-(Carboxyethyl)ornithine synthase</fullName>
    </submittedName>
</protein>
<dbReference type="Pfam" id="PF05222">
    <property type="entry name" value="AlaDh_PNT_N"/>
    <property type="match status" value="1"/>
</dbReference>
<proteinExistence type="predicted"/>
<dbReference type="InterPro" id="IPR046951">
    <property type="entry name" value="CEOS"/>
</dbReference>
<dbReference type="SMART" id="SM01002">
    <property type="entry name" value="AlaDh_PNT_C"/>
    <property type="match status" value="1"/>
</dbReference>
<sequence length="316" mass="35668">MKKMNNVKTVGFVISSKENEHRRGLLPVDIGKLAYKSELYFEKNYGEVMQISDKDYRTLGCHIVSREEALSQQIVADPKIGDAGYLTQLQPGQTIFGWIHAEANPERLAVLQRNKLTAYEWANMYKKGRHSFWRNNQLAGGAAVIDAFRLIGKLPQNKKVAVIGRGNVAQGAIELLNQLGANVTVFNRRQEDLFREELPMYEVVVNGTLWDRSRQDHLIYQEDLKRLKNGTLLIDVSCDEHGAIESSIPTTMEEPIYTIDGVIHYAVDHTPSIFFQESSQSISTVVATYLDDLMSGKPNQVLEEALITREGQLASR</sequence>
<dbReference type="PANTHER" id="PTHR42795">
    <property type="entry name" value="ALANINE DEHYDROGENASE"/>
    <property type="match status" value="1"/>
</dbReference>
<dbReference type="InterPro" id="IPR036291">
    <property type="entry name" value="NAD(P)-bd_dom_sf"/>
</dbReference>
<dbReference type="SUPFAM" id="SSF51735">
    <property type="entry name" value="NAD(P)-binding Rossmann-fold domains"/>
    <property type="match status" value="1"/>
</dbReference>
<keyword evidence="5" id="KW-1185">Reference proteome</keyword>
<dbReference type="Proteomes" id="UP000674938">
    <property type="component" value="Unassembled WGS sequence"/>
</dbReference>
<dbReference type="GO" id="GO:0006524">
    <property type="term" value="P:alanine catabolic process"/>
    <property type="evidence" value="ECO:0007669"/>
    <property type="project" value="TreeGrafter"/>
</dbReference>
<accession>A0A940SXD0</accession>
<feature type="domain" description="Alanine dehydrogenase/pyridine nucleotide transhydrogenase N-terminal" evidence="3">
    <location>
        <begin position="11"/>
        <end position="139"/>
    </location>
</feature>
<keyword evidence="1" id="KW-0560">Oxidoreductase</keyword>
<dbReference type="Pfam" id="PF01262">
    <property type="entry name" value="AlaDh_PNT_C"/>
    <property type="match status" value="1"/>
</dbReference>
<dbReference type="GO" id="GO:0005886">
    <property type="term" value="C:plasma membrane"/>
    <property type="evidence" value="ECO:0007669"/>
    <property type="project" value="TreeGrafter"/>
</dbReference>
<evidence type="ECO:0000259" key="2">
    <source>
        <dbReference type="SMART" id="SM01002"/>
    </source>
</evidence>
<dbReference type="SMART" id="SM01003">
    <property type="entry name" value="AlaDh_PNT_N"/>
    <property type="match status" value="1"/>
</dbReference>
<evidence type="ECO:0000256" key="1">
    <source>
        <dbReference type="ARBA" id="ARBA00023002"/>
    </source>
</evidence>
<dbReference type="GO" id="GO:0047126">
    <property type="term" value="F:N5-(carboxyethyl)ornithine synthase activity"/>
    <property type="evidence" value="ECO:0007669"/>
    <property type="project" value="InterPro"/>
</dbReference>
<dbReference type="Gene3D" id="3.40.50.720">
    <property type="entry name" value="NAD(P)-binding Rossmann-like Domain"/>
    <property type="match status" value="2"/>
</dbReference>
<dbReference type="AlphaFoldDB" id="A0A940SXD0"/>
<evidence type="ECO:0000259" key="3">
    <source>
        <dbReference type="SMART" id="SM01003"/>
    </source>
</evidence>
<dbReference type="CDD" id="cd12181">
    <property type="entry name" value="ceo_syn"/>
    <property type="match status" value="1"/>
</dbReference>
<dbReference type="GO" id="GO:0000286">
    <property type="term" value="F:alanine dehydrogenase activity"/>
    <property type="evidence" value="ECO:0007669"/>
    <property type="project" value="TreeGrafter"/>
</dbReference>
<gene>
    <name evidence="4" type="ORF">I6N95_23500</name>
</gene>
<comment type="caution">
    <text evidence="4">The sequence shown here is derived from an EMBL/GenBank/DDBJ whole genome shotgun (WGS) entry which is preliminary data.</text>
</comment>
<dbReference type="SUPFAM" id="SSF52283">
    <property type="entry name" value="Formate/glycerate dehydrogenase catalytic domain-like"/>
    <property type="match status" value="1"/>
</dbReference>
<evidence type="ECO:0000313" key="4">
    <source>
        <dbReference type="EMBL" id="MBP1043979.1"/>
    </source>
</evidence>
<dbReference type="InterPro" id="IPR007886">
    <property type="entry name" value="AlaDH/PNT_N"/>
</dbReference>